<feature type="transmembrane region" description="Helical" evidence="1">
    <location>
        <begin position="165"/>
        <end position="188"/>
    </location>
</feature>
<keyword evidence="4" id="KW-1185">Reference proteome</keyword>
<organism evidence="3 4">
    <name type="scientific">Stanieria cyanosphaera (strain ATCC 29371 / PCC 7437)</name>
    <dbReference type="NCBI Taxonomy" id="111780"/>
    <lineage>
        <taxon>Bacteria</taxon>
        <taxon>Bacillati</taxon>
        <taxon>Cyanobacteriota</taxon>
        <taxon>Cyanophyceae</taxon>
        <taxon>Pleurocapsales</taxon>
        <taxon>Dermocarpellaceae</taxon>
        <taxon>Stanieria</taxon>
    </lineage>
</organism>
<dbReference type="PANTHER" id="PTHR28008:SF1">
    <property type="entry name" value="DOMAIN PROTEIN, PUTATIVE (AFU_ORTHOLOGUE AFUA_3G10980)-RELATED"/>
    <property type="match status" value="1"/>
</dbReference>
<dbReference type="Pfam" id="PF04892">
    <property type="entry name" value="VanZ"/>
    <property type="match status" value="1"/>
</dbReference>
<feature type="transmembrane region" description="Helical" evidence="1">
    <location>
        <begin position="461"/>
        <end position="486"/>
    </location>
</feature>
<feature type="transmembrane region" description="Helical" evidence="1">
    <location>
        <begin position="138"/>
        <end position="158"/>
    </location>
</feature>
<dbReference type="EMBL" id="CP003653">
    <property type="protein sequence ID" value="AFZ34825.1"/>
    <property type="molecule type" value="Genomic_DNA"/>
</dbReference>
<feature type="transmembrane region" description="Helical" evidence="1">
    <location>
        <begin position="68"/>
        <end position="86"/>
    </location>
</feature>
<feature type="transmembrane region" description="Helical" evidence="1">
    <location>
        <begin position="16"/>
        <end position="37"/>
    </location>
</feature>
<gene>
    <name evidence="3" type="ordered locus">Sta7437_1255</name>
</gene>
<feature type="transmembrane region" description="Helical" evidence="1">
    <location>
        <begin position="93"/>
        <end position="118"/>
    </location>
</feature>
<accession>K9XQC7</accession>
<dbReference type="STRING" id="111780.Sta7437_1255"/>
<dbReference type="eggNOG" id="COG5652">
    <property type="taxonomic scope" value="Bacteria"/>
</dbReference>
<keyword evidence="1" id="KW-0472">Membrane</keyword>
<evidence type="ECO:0000256" key="1">
    <source>
        <dbReference type="SAM" id="Phobius"/>
    </source>
</evidence>
<protein>
    <submittedName>
        <fullName evidence="3">VanZ family protein</fullName>
    </submittedName>
</protein>
<reference evidence="4" key="1">
    <citation type="journal article" date="2013" name="Proc. Natl. Acad. Sci. U.S.A.">
        <title>Improving the coverage of the cyanobacterial phylum using diversity-driven genome sequencing.</title>
        <authorList>
            <person name="Shih P.M."/>
            <person name="Wu D."/>
            <person name="Latifi A."/>
            <person name="Axen S.D."/>
            <person name="Fewer D.P."/>
            <person name="Talla E."/>
            <person name="Calteau A."/>
            <person name="Cai F."/>
            <person name="Tandeau de Marsac N."/>
            <person name="Rippka R."/>
            <person name="Herdman M."/>
            <person name="Sivonen K."/>
            <person name="Coursin T."/>
            <person name="Laurent T."/>
            <person name="Goodwin L."/>
            <person name="Nolan M."/>
            <person name="Davenport K.W."/>
            <person name="Han C.S."/>
            <person name="Rubin E.M."/>
            <person name="Eisen J.A."/>
            <person name="Woyke T."/>
            <person name="Gugger M."/>
            <person name="Kerfeld C.A."/>
        </authorList>
    </citation>
    <scope>NUCLEOTIDE SEQUENCE [LARGE SCALE GENOMIC DNA]</scope>
    <source>
        <strain evidence="4">ATCC 29371 / PCC 7437</strain>
    </source>
</reference>
<feature type="transmembrane region" description="Helical" evidence="1">
    <location>
        <begin position="436"/>
        <end position="454"/>
    </location>
</feature>
<dbReference type="NCBIfam" id="NF037970">
    <property type="entry name" value="vanZ_1"/>
    <property type="match status" value="1"/>
</dbReference>
<sequence length="511" mass="59068">MGKQMKYFKTVASNSVAWWANLFAIAGFLSVIIPTLFPYDFFFQEVAQQLSFDYLRSRMTRPDDFNDLIANIFLFIPFGFGITCLTKKFKLKVLTAFSVVLISSFTLSVLVEICQIFLPNRNPTYVDILMNSLGGLVGFFVFKFLGILIINFLTYIFIKLKTWKLIPSLIIIIFLIYFYLACLLSYHWQGMVKLWDLSNWNSNYPLALGNEITGKRPWNGQIFEFCVSDQSLDKQEIAEILQQPTFCNSKIDSLIASYILTSQSNYQNLKENTSDLVWQEKVVNQNPERWLQTKTNAAFINEKLRNSSQFIIMTTLASSDRDQTGPARIISLSQDSFNRNLTIGQWHNHLSLRLRTPLTKKNGTRPELIIPNVFKDTQTHRLIIDYNQQALSVYIDDLFHKYTFKFSPEATLFWYLSPSFSSLIHLTITNSRFYQLLYYGLIFIPLGILARYICFSYQQKWFFLIVMIGGLNIIPAFLFEAMMAIANEGNFNNGNLVLGSLLSLACQKVKR</sequence>
<evidence type="ECO:0000313" key="4">
    <source>
        <dbReference type="Proteomes" id="UP000010473"/>
    </source>
</evidence>
<keyword evidence="1" id="KW-1133">Transmembrane helix</keyword>
<feature type="domain" description="VanZ-like" evidence="2">
    <location>
        <begin position="35"/>
        <end position="145"/>
    </location>
</feature>
<dbReference type="KEGG" id="scs:Sta7437_1255"/>
<proteinExistence type="predicted"/>
<dbReference type="AlphaFoldDB" id="K9XQC7"/>
<evidence type="ECO:0000259" key="2">
    <source>
        <dbReference type="Pfam" id="PF04892"/>
    </source>
</evidence>
<dbReference type="PANTHER" id="PTHR28008">
    <property type="entry name" value="DOMAIN PROTEIN, PUTATIVE (AFU_ORTHOLOGUE AFUA_3G10980)-RELATED"/>
    <property type="match status" value="1"/>
</dbReference>
<name>K9XQC7_STAC7</name>
<dbReference type="Proteomes" id="UP000010473">
    <property type="component" value="Chromosome"/>
</dbReference>
<evidence type="ECO:0000313" key="3">
    <source>
        <dbReference type="EMBL" id="AFZ34825.1"/>
    </source>
</evidence>
<dbReference type="InterPro" id="IPR006976">
    <property type="entry name" value="VanZ-like"/>
</dbReference>
<keyword evidence="1" id="KW-0812">Transmembrane</keyword>
<dbReference type="HOGENOM" id="CLU_547120_0_0_3"/>